<proteinExistence type="predicted"/>
<dbReference type="GO" id="GO:0006508">
    <property type="term" value="P:proteolysis"/>
    <property type="evidence" value="ECO:0007669"/>
    <property type="project" value="InterPro"/>
</dbReference>
<dbReference type="GO" id="GO:0004252">
    <property type="term" value="F:serine-type endopeptidase activity"/>
    <property type="evidence" value="ECO:0007669"/>
    <property type="project" value="TreeGrafter"/>
</dbReference>
<evidence type="ECO:0000259" key="2">
    <source>
        <dbReference type="Pfam" id="PF00326"/>
    </source>
</evidence>
<organism evidence="3 4">
    <name type="scientific">OM182 bacterium MED-G24</name>
    <dbReference type="NCBI Taxonomy" id="1986255"/>
    <lineage>
        <taxon>Bacteria</taxon>
        <taxon>Pseudomonadati</taxon>
        <taxon>Pseudomonadota</taxon>
        <taxon>Gammaproteobacteria</taxon>
        <taxon>OMG group</taxon>
        <taxon>OM182 clade</taxon>
    </lineage>
</organism>
<gene>
    <name evidence="3" type="ORF">CNE99_07680</name>
</gene>
<dbReference type="InterPro" id="IPR029058">
    <property type="entry name" value="AB_hydrolase_fold"/>
</dbReference>
<dbReference type="SUPFAM" id="SSF53474">
    <property type="entry name" value="alpha/beta-Hydrolases"/>
    <property type="match status" value="1"/>
</dbReference>
<dbReference type="Pfam" id="PF00326">
    <property type="entry name" value="Peptidase_S9"/>
    <property type="match status" value="1"/>
</dbReference>
<dbReference type="InterPro" id="IPR001375">
    <property type="entry name" value="Peptidase_S9_cat"/>
</dbReference>
<evidence type="ECO:0000313" key="3">
    <source>
        <dbReference type="EMBL" id="PDH37871.1"/>
    </source>
</evidence>
<dbReference type="Proteomes" id="UP000219327">
    <property type="component" value="Unassembled WGS sequence"/>
</dbReference>
<accession>A0A2A5WN79</accession>
<dbReference type="AlphaFoldDB" id="A0A2A5WN79"/>
<dbReference type="PANTHER" id="PTHR42776">
    <property type="entry name" value="SERINE PEPTIDASE S9 FAMILY MEMBER"/>
    <property type="match status" value="1"/>
</dbReference>
<evidence type="ECO:0000256" key="1">
    <source>
        <dbReference type="ARBA" id="ARBA00022801"/>
    </source>
</evidence>
<dbReference type="PANTHER" id="PTHR42776:SF27">
    <property type="entry name" value="DIPEPTIDYL PEPTIDASE FAMILY MEMBER 6"/>
    <property type="match status" value="1"/>
</dbReference>
<evidence type="ECO:0000313" key="4">
    <source>
        <dbReference type="Proteomes" id="UP000219327"/>
    </source>
</evidence>
<comment type="caution">
    <text evidence="3">The sequence shown here is derived from an EMBL/GenBank/DDBJ whole genome shotgun (WGS) entry which is preliminary data.</text>
</comment>
<dbReference type="EMBL" id="NTKD01000043">
    <property type="protein sequence ID" value="PDH37871.1"/>
    <property type="molecule type" value="Genomic_DNA"/>
</dbReference>
<dbReference type="SUPFAM" id="SSF82171">
    <property type="entry name" value="DPP6 N-terminal domain-like"/>
    <property type="match status" value="1"/>
</dbReference>
<reference evidence="3 4" key="1">
    <citation type="submission" date="2017-08" db="EMBL/GenBank/DDBJ databases">
        <title>Fine stratification of microbial communities through a metagenomic profile of the photic zone.</title>
        <authorList>
            <person name="Haro-Moreno J.M."/>
            <person name="Lopez-Perez M."/>
            <person name="De La Torre J."/>
            <person name="Picazo A."/>
            <person name="Camacho A."/>
            <person name="Rodriguez-Valera F."/>
        </authorList>
    </citation>
    <scope>NUCLEOTIDE SEQUENCE [LARGE SCALE GENOMIC DNA]</scope>
    <source>
        <strain evidence="3">MED-G24</strain>
    </source>
</reference>
<name>A0A2A5WN79_9GAMM</name>
<protein>
    <recommendedName>
        <fullName evidence="2">Peptidase S9 prolyl oligopeptidase catalytic domain-containing protein</fullName>
    </recommendedName>
</protein>
<dbReference type="Gene3D" id="3.40.50.1820">
    <property type="entry name" value="alpha/beta hydrolase"/>
    <property type="match status" value="1"/>
</dbReference>
<keyword evidence="1" id="KW-0378">Hydrolase</keyword>
<sequence length="647" mass="72841">MIVVCASTYLFRVVRFRAWYWMALLVYAGLVQATNPRDILALPDIDNVMISPTGEYLVVTKYIDDDNWFFLYKMPERKEVFRSNLGNRRAIAYMHWGSDYHLVTEIARREFRDTKGLTGEILAMDVRRAKINRHFQTCCIVVHTLPDDQEHILVRGSPDQFGEVWKANLKTGFERRVARSFYPYGSFVADRNGKVIFTTGRNEQNGTEVHRKRGRDWELITAYDQGTSGWEPIGVGAQPNTYLTLDSRGGSTQGLGLYNEETGEHRMLLRLKDVDVTSVFRDLNYQIYAVRSDMHFPSIHYLSNKHPLARIRQGLQQTFPEDTITFTSQTKDNSQVVALVQGDRNPGRFVLVDLKRKSVETLFSAYPGLEDAPLAPMTPVEIKTRDDATIYGYLTTSPNAPRPGPMIVLLHGGPHGVRDYWGYDREVQLLAMLGVHVLQVNYRGSGGFGLDFMTVGYQKWGTLMQDDVTDATLWAIENGEADPAKICTYGGSYGAYAALMGTAREPDLYKCAVGIAGVYDLTIMDKLGDIPEDNAGRSFVARAIGTDKEDLMARSPSNLADRIKADVMLIHGAVDRRAPIAHARRMRQALNKAGNPPEWMTDGKQGHGFAGLRAQLELYEAIFAFLGKQLELPVDHFTWDPELPEGS</sequence>
<feature type="domain" description="Peptidase S9 prolyl oligopeptidase catalytic" evidence="2">
    <location>
        <begin position="421"/>
        <end position="630"/>
    </location>
</feature>